<accession>A0A382NV66</accession>
<feature type="non-terminal residue" evidence="1">
    <location>
        <position position="74"/>
    </location>
</feature>
<organism evidence="1">
    <name type="scientific">marine metagenome</name>
    <dbReference type="NCBI Taxonomy" id="408172"/>
    <lineage>
        <taxon>unclassified sequences</taxon>
        <taxon>metagenomes</taxon>
        <taxon>ecological metagenomes</taxon>
    </lineage>
</organism>
<name>A0A382NV66_9ZZZZ</name>
<protein>
    <submittedName>
        <fullName evidence="1">Uncharacterized protein</fullName>
    </submittedName>
</protein>
<dbReference type="EMBL" id="UINC01103012">
    <property type="protein sequence ID" value="SVC65073.1"/>
    <property type="molecule type" value="Genomic_DNA"/>
</dbReference>
<reference evidence="1" key="1">
    <citation type="submission" date="2018-05" db="EMBL/GenBank/DDBJ databases">
        <authorList>
            <person name="Lanie J.A."/>
            <person name="Ng W.-L."/>
            <person name="Kazmierczak K.M."/>
            <person name="Andrzejewski T.M."/>
            <person name="Davidsen T.M."/>
            <person name="Wayne K.J."/>
            <person name="Tettelin H."/>
            <person name="Glass J.I."/>
            <person name="Rusch D."/>
            <person name="Podicherti R."/>
            <person name="Tsui H.-C.T."/>
            <person name="Winkler M.E."/>
        </authorList>
    </citation>
    <scope>NUCLEOTIDE SEQUENCE</scope>
</reference>
<evidence type="ECO:0000313" key="1">
    <source>
        <dbReference type="EMBL" id="SVC65073.1"/>
    </source>
</evidence>
<proteinExistence type="predicted"/>
<dbReference type="AlphaFoldDB" id="A0A382NV66"/>
<gene>
    <name evidence="1" type="ORF">METZ01_LOCUS317927</name>
</gene>
<sequence length="74" mass="8724">MILKKQCLFDVIINLYIDEVRVDKGLQKCQEIVFSEILLRLFSRLFLCLFLTISVSAERIDRAPYSFKVFFDTA</sequence>